<reference evidence="2 3" key="1">
    <citation type="journal article" date="2018" name="Nat. Ecol. Evol.">
        <title>Shark genomes provide insights into elasmobranch evolution and the origin of vertebrates.</title>
        <authorList>
            <person name="Hara Y"/>
            <person name="Yamaguchi K"/>
            <person name="Onimaru K"/>
            <person name="Kadota M"/>
            <person name="Koyanagi M"/>
            <person name="Keeley SD"/>
            <person name="Tatsumi K"/>
            <person name="Tanaka K"/>
            <person name="Motone F"/>
            <person name="Kageyama Y"/>
            <person name="Nozu R"/>
            <person name="Adachi N"/>
            <person name="Nishimura O"/>
            <person name="Nakagawa R"/>
            <person name="Tanegashima C"/>
            <person name="Kiyatake I"/>
            <person name="Matsumoto R"/>
            <person name="Murakumo K"/>
            <person name="Nishida K"/>
            <person name="Terakita A"/>
            <person name="Kuratani S"/>
            <person name="Sato K"/>
            <person name="Hyodo S Kuraku.S."/>
        </authorList>
    </citation>
    <scope>NUCLEOTIDE SEQUENCE [LARGE SCALE GENOMIC DNA]</scope>
</reference>
<accession>A0A401Q765</accession>
<dbReference type="OrthoDB" id="2498029at2759"/>
<name>A0A401Q765_SCYTO</name>
<dbReference type="PANTHER" id="PTHR11614">
    <property type="entry name" value="PHOSPHOLIPASE-RELATED"/>
    <property type="match status" value="1"/>
</dbReference>
<organism evidence="2 3">
    <name type="scientific">Scyliorhinus torazame</name>
    <name type="common">Cloudy catshark</name>
    <name type="synonym">Catulus torazame</name>
    <dbReference type="NCBI Taxonomy" id="75743"/>
    <lineage>
        <taxon>Eukaryota</taxon>
        <taxon>Metazoa</taxon>
        <taxon>Chordata</taxon>
        <taxon>Craniata</taxon>
        <taxon>Vertebrata</taxon>
        <taxon>Chondrichthyes</taxon>
        <taxon>Elasmobranchii</taxon>
        <taxon>Galeomorphii</taxon>
        <taxon>Galeoidea</taxon>
        <taxon>Carcharhiniformes</taxon>
        <taxon>Scyliorhinidae</taxon>
        <taxon>Scyliorhinus</taxon>
    </lineage>
</organism>
<protein>
    <recommendedName>
        <fullName evidence="1">Serine aminopeptidase S33 domain-containing protein</fullName>
    </recommendedName>
</protein>
<dbReference type="AlphaFoldDB" id="A0A401Q765"/>
<gene>
    <name evidence="2" type="ORF">scyTo_0021350</name>
</gene>
<evidence type="ECO:0000313" key="3">
    <source>
        <dbReference type="Proteomes" id="UP000288216"/>
    </source>
</evidence>
<proteinExistence type="predicted"/>
<keyword evidence="3" id="KW-1185">Reference proteome</keyword>
<dbReference type="InterPro" id="IPR051044">
    <property type="entry name" value="MAG_DAG_Lipase"/>
</dbReference>
<dbReference type="InterPro" id="IPR029058">
    <property type="entry name" value="AB_hydrolase_fold"/>
</dbReference>
<dbReference type="Gene3D" id="3.40.50.1820">
    <property type="entry name" value="alpha/beta hydrolase"/>
    <property type="match status" value="1"/>
</dbReference>
<dbReference type="Proteomes" id="UP000288216">
    <property type="component" value="Unassembled WGS sequence"/>
</dbReference>
<feature type="non-terminal residue" evidence="2">
    <location>
        <position position="1"/>
    </location>
</feature>
<dbReference type="InterPro" id="IPR022742">
    <property type="entry name" value="Hydrolase_4"/>
</dbReference>
<dbReference type="EMBL" id="BFAA01018761">
    <property type="protein sequence ID" value="GCB81210.1"/>
    <property type="molecule type" value="Genomic_DNA"/>
</dbReference>
<dbReference type="STRING" id="75743.A0A401Q765"/>
<dbReference type="SUPFAM" id="SSF53474">
    <property type="entry name" value="alpha/beta-Hydrolases"/>
    <property type="match status" value="1"/>
</dbReference>
<dbReference type="Pfam" id="PF12146">
    <property type="entry name" value="Hydrolase_4"/>
    <property type="match status" value="1"/>
</dbReference>
<evidence type="ECO:0000313" key="2">
    <source>
        <dbReference type="EMBL" id="GCB81210.1"/>
    </source>
</evidence>
<sequence length="180" mass="20566">GALIATYVVSERQADIAGLIFIAPLVLMNPESATPMKIMFSKAVNHLLPNVPLGYINPRLTSRDEMQVNDYIRDPLNCHVPVRVRFAFEVLHALNNIERIFPNITVPMLILHGELDKFSDIRGSYIMFGKVASTDKTFKVFSNCYHELQNELPEVIAELLYLVDEWLEQRLPLLEATERI</sequence>
<evidence type="ECO:0000259" key="1">
    <source>
        <dbReference type="Pfam" id="PF12146"/>
    </source>
</evidence>
<feature type="domain" description="Serine aminopeptidase S33" evidence="1">
    <location>
        <begin position="1"/>
        <end position="152"/>
    </location>
</feature>
<comment type="caution">
    <text evidence="2">The sequence shown here is derived from an EMBL/GenBank/DDBJ whole genome shotgun (WGS) entry which is preliminary data.</text>
</comment>